<dbReference type="InterPro" id="IPR016164">
    <property type="entry name" value="FAD-linked_Oxase-like_C"/>
</dbReference>
<dbReference type="InterPro" id="IPR016171">
    <property type="entry name" value="Vanillyl_alc_oxidase_C-sub2"/>
</dbReference>
<organism evidence="20 21">
    <name type="scientific">Acanthaster planci</name>
    <name type="common">Crown-of-thorns starfish</name>
    <dbReference type="NCBI Taxonomy" id="133434"/>
    <lineage>
        <taxon>Eukaryota</taxon>
        <taxon>Metazoa</taxon>
        <taxon>Echinodermata</taxon>
        <taxon>Eleutherozoa</taxon>
        <taxon>Asterozoa</taxon>
        <taxon>Asteroidea</taxon>
        <taxon>Valvatacea</taxon>
        <taxon>Valvatida</taxon>
        <taxon>Acanthasteridae</taxon>
        <taxon>Acanthaster</taxon>
    </lineage>
</organism>
<dbReference type="PANTHER" id="PTHR46568">
    <property type="entry name" value="ALKYLDIHYDROXYACETONEPHOSPHATE SYNTHASE, PEROXISOMAL"/>
    <property type="match status" value="1"/>
</dbReference>
<dbReference type="Proteomes" id="UP000694845">
    <property type="component" value="Unplaced"/>
</dbReference>
<dbReference type="InterPro" id="IPR016169">
    <property type="entry name" value="FAD-bd_PCMH_sub2"/>
</dbReference>
<feature type="domain" description="FAD-binding PCMH-type" evidence="19">
    <location>
        <begin position="214"/>
        <end position="396"/>
    </location>
</feature>
<dbReference type="SUPFAM" id="SSF56176">
    <property type="entry name" value="FAD-binding/transporter-associated domain-like"/>
    <property type="match status" value="1"/>
</dbReference>
<comment type="function">
    <text evidence="18">Catalyzes the exchange of an acyl for a long-chain alkyl group and the formation of the ether bond in the biosynthesis of ether phospholipids.</text>
</comment>
<dbReference type="EC" id="2.5.1.26" evidence="7 18"/>
<evidence type="ECO:0000256" key="7">
    <source>
        <dbReference type="ARBA" id="ARBA00012385"/>
    </source>
</evidence>
<evidence type="ECO:0000313" key="20">
    <source>
        <dbReference type="Proteomes" id="UP000694845"/>
    </source>
</evidence>
<dbReference type="GO" id="GO:0005777">
    <property type="term" value="C:peroxisome"/>
    <property type="evidence" value="ECO:0007669"/>
    <property type="project" value="UniProtKB-SubCell"/>
</dbReference>
<comment type="pathway">
    <text evidence="4">Lipid metabolism.</text>
</comment>
<feature type="binding site" evidence="15">
    <location>
        <position position="527"/>
    </location>
    <ligand>
        <name>substrate</name>
    </ligand>
</feature>
<comment type="subunit">
    <text evidence="6 18">Homodimer.</text>
</comment>
<dbReference type="InterPro" id="IPR006094">
    <property type="entry name" value="Oxid_FAD_bind_N"/>
</dbReference>
<feature type="binding site" evidence="16">
    <location>
        <begin position="380"/>
        <end position="386"/>
    </location>
    <ligand>
        <name>FAD</name>
        <dbReference type="ChEBI" id="CHEBI:57692"/>
    </ligand>
</feature>
<evidence type="ECO:0000256" key="14">
    <source>
        <dbReference type="PIRSR" id="PIRSR625650-1"/>
    </source>
</evidence>
<evidence type="ECO:0000256" key="2">
    <source>
        <dbReference type="ARBA" id="ARBA00004275"/>
    </source>
</evidence>
<name>A0A8B7ZLS3_ACAPL</name>
<evidence type="ECO:0000259" key="19">
    <source>
        <dbReference type="PROSITE" id="PS51387"/>
    </source>
</evidence>
<evidence type="ECO:0000256" key="12">
    <source>
        <dbReference type="ARBA" id="ARBA00023098"/>
    </source>
</evidence>
<dbReference type="OMA" id="GTISHQH"/>
<dbReference type="GeneID" id="110986604"/>
<evidence type="ECO:0000256" key="10">
    <source>
        <dbReference type="ARBA" id="ARBA00022679"/>
    </source>
</evidence>
<evidence type="ECO:0000256" key="11">
    <source>
        <dbReference type="ARBA" id="ARBA00022827"/>
    </source>
</evidence>
<evidence type="ECO:0000256" key="3">
    <source>
        <dbReference type="ARBA" id="ARBA00004670"/>
    </source>
</evidence>
<sequence length="670" mass="75591">MKWRDVLMFNLQKSFSAMASKERTKVILGHLKPTISSEEAASTRTGDFVCRGYSTGSVAVEASGTVQRDEETDTRRPIQLHDCAATSAPPDKTPRIPKVRQDVLKWNGWGYRDSKFVIDDKENISFSGSRYNIAGELPHFRAWIDTIEGFNIENRSLSQDEIRPERLPSVTRNEDFLEDIQKEGISFSFDTQDRLFRAHGHTLDEIFALREGNFERIPDIVLWPTSHDHVCKIVQLACKHNVCIIPFGGGTSVTKSLQCPAEEKRMIVSLDMSQMNRILWVDEKNLTAHIEAGIMGMDLERELGKYGLCTGHEPDSMEFSSLGGWVATRASGMKKNVYGNIEDLLVHVKMVSPRGVLEKNCQVPRMSTGPDIHHFILGSEGTLGVVTEVTLRVRPIPQVRRYGSVVFPTFHQGVDFMREVARQRCAPASIRLMDNEQFKFGQALKGPAASMWTSLMDSLKKVYVTKLKRFDPNIMVVATLLFEGAKEDVAAQEKKVYTIATEYGGLAGGEDNGQRGYNLTFAIAYLRDLGLDFYIIAESFETTVPWDRVIDLCRNVKERLYSECKRHGIQYRPLATCRVTQTYDSGACVYFYFAYMYRGLSNPIEVYEDIEAAARDEILGIGGSLSHHHGVGKLRKQWMTKAISEPGVETLRAIKKHLDPQNIFGNNCLI</sequence>
<evidence type="ECO:0000256" key="15">
    <source>
        <dbReference type="PIRSR" id="PIRSR625650-2"/>
    </source>
</evidence>
<comment type="cofactor">
    <cofactor evidence="1 16 18">
        <name>FAD</name>
        <dbReference type="ChEBI" id="CHEBI:57692"/>
    </cofactor>
</comment>
<keyword evidence="20" id="KW-1185">Reference proteome</keyword>
<evidence type="ECO:0000256" key="5">
    <source>
        <dbReference type="ARBA" id="ARBA00008000"/>
    </source>
</evidence>
<dbReference type="Pfam" id="PF01565">
    <property type="entry name" value="FAD_binding_4"/>
    <property type="match status" value="1"/>
</dbReference>
<comment type="subcellular location">
    <subcellularLocation>
        <location evidence="2 18">Peroxisome</location>
    </subcellularLocation>
</comment>
<evidence type="ECO:0000256" key="8">
    <source>
        <dbReference type="ARBA" id="ARBA00022516"/>
    </source>
</evidence>
<dbReference type="Gene3D" id="3.30.160.650">
    <property type="match status" value="1"/>
</dbReference>
<dbReference type="FunFam" id="3.30.300.330:FF:000001">
    <property type="entry name" value="Alkylglycerone-phosphate synthase"/>
    <property type="match status" value="1"/>
</dbReference>
<proteinExistence type="inferred from homology"/>
<feature type="active site" description="Proton donor/acceptor" evidence="14">
    <location>
        <position position="590"/>
    </location>
</feature>
<gene>
    <name evidence="21" type="primary">LOC110986604</name>
</gene>
<dbReference type="Gene3D" id="1.10.45.10">
    <property type="entry name" value="Vanillyl-alcohol Oxidase, Chain A, domain 4"/>
    <property type="match status" value="1"/>
</dbReference>
<evidence type="ECO:0000256" key="18">
    <source>
        <dbReference type="RuleBase" id="RU363113"/>
    </source>
</evidence>
<evidence type="ECO:0000256" key="4">
    <source>
        <dbReference type="ARBA" id="ARBA00005189"/>
    </source>
</evidence>
<keyword evidence="8 18" id="KW-0444">Lipid biosynthesis</keyword>
<evidence type="ECO:0000256" key="6">
    <source>
        <dbReference type="ARBA" id="ARBA00011738"/>
    </source>
</evidence>
<feature type="binding site" evidence="16">
    <location>
        <begin position="328"/>
        <end position="331"/>
    </location>
    <ligand>
        <name>FAD</name>
        <dbReference type="ChEBI" id="CHEBI:57692"/>
    </ligand>
</feature>
<dbReference type="Gene3D" id="3.30.300.330">
    <property type="match status" value="1"/>
</dbReference>
<dbReference type="GO" id="GO:0008611">
    <property type="term" value="P:ether lipid biosynthetic process"/>
    <property type="evidence" value="ECO:0007669"/>
    <property type="project" value="UniProtKB-UniPathway"/>
</dbReference>
<dbReference type="UniPathway" id="UPA00781"/>
<dbReference type="InterPro" id="IPR036318">
    <property type="entry name" value="FAD-bd_PCMH-like_sf"/>
</dbReference>
<evidence type="ECO:0000256" key="9">
    <source>
        <dbReference type="ARBA" id="ARBA00022630"/>
    </source>
</evidence>
<evidence type="ECO:0000313" key="21">
    <source>
        <dbReference type="RefSeq" id="XP_022104291.1"/>
    </source>
</evidence>
<dbReference type="Gene3D" id="3.30.43.10">
    <property type="entry name" value="Uridine Diphospho-n-acetylenolpyruvylglucosamine Reductase, domain 2"/>
    <property type="match status" value="1"/>
</dbReference>
<feature type="binding site" evidence="16">
    <location>
        <begin position="246"/>
        <end position="252"/>
    </location>
    <ligand>
        <name>FAD</name>
        <dbReference type="ChEBI" id="CHEBI:57692"/>
    </ligand>
</feature>
<keyword evidence="10 18" id="KW-0808">Transferase</keyword>
<dbReference type="CTD" id="8540"/>
<keyword evidence="11 16" id="KW-0274">FAD</keyword>
<keyword evidence="9 18" id="KW-0285">Flavoprotein</keyword>
<dbReference type="KEGG" id="aplc:110986604"/>
<dbReference type="Pfam" id="PF02913">
    <property type="entry name" value="FAD-oxidase_C"/>
    <property type="match status" value="1"/>
</dbReference>
<dbReference type="InterPro" id="IPR004113">
    <property type="entry name" value="FAD-bd_oxidored_4_C"/>
</dbReference>
<evidence type="ECO:0000256" key="13">
    <source>
        <dbReference type="ARBA" id="ARBA00023140"/>
    </source>
</evidence>
<dbReference type="InterPro" id="IPR016167">
    <property type="entry name" value="FAD-bd_PCMH_sub1"/>
</dbReference>
<dbReference type="FunFam" id="3.30.43.10:FF:000003">
    <property type="entry name" value="Alkylglycerone-phosphate synthase"/>
    <property type="match status" value="1"/>
</dbReference>
<dbReference type="AlphaFoldDB" id="A0A8B7ZLS3"/>
<dbReference type="Gene3D" id="3.30.70.3450">
    <property type="match status" value="1"/>
</dbReference>
<dbReference type="RefSeq" id="XP_022104291.1">
    <property type="nucleotide sequence ID" value="XM_022248599.1"/>
</dbReference>
<dbReference type="InterPro" id="IPR016166">
    <property type="entry name" value="FAD-bd_PCMH"/>
</dbReference>
<comment type="pathway">
    <text evidence="3 18">Glycerolipid metabolism; ether lipid biosynthesis.</text>
</comment>
<feature type="site" description="Important for enzyme activity" evidence="17">
    <location>
        <position position="431"/>
    </location>
</feature>
<dbReference type="PANTHER" id="PTHR46568:SF1">
    <property type="entry name" value="ALKYLDIHYDROXYACETONEPHOSPHATE SYNTHASE, PEROXISOMAL"/>
    <property type="match status" value="1"/>
</dbReference>
<dbReference type="GO" id="GO:0008609">
    <property type="term" value="F:alkylglycerone-phosphate synthase activity"/>
    <property type="evidence" value="ECO:0007669"/>
    <property type="project" value="UniProtKB-EC"/>
</dbReference>
<reference evidence="21" key="1">
    <citation type="submission" date="2025-08" db="UniProtKB">
        <authorList>
            <consortium name="RefSeq"/>
        </authorList>
    </citation>
    <scope>IDENTIFICATION</scope>
</reference>
<keyword evidence="13 18" id="KW-0576">Peroxisome</keyword>
<protein>
    <recommendedName>
        <fullName evidence="7 18">Alkylglycerone-phosphate synthase</fullName>
        <shortName evidence="18">Alkyl-DHAP synthase</shortName>
        <ecNumber evidence="7 18">2.5.1.26</ecNumber>
    </recommendedName>
</protein>
<dbReference type="InterPro" id="IPR025650">
    <property type="entry name" value="Alkyl-DHAP_Synthase"/>
</dbReference>
<keyword evidence="12 18" id="KW-0443">Lipid metabolism</keyword>
<dbReference type="SUPFAM" id="SSF55103">
    <property type="entry name" value="FAD-linked oxidases, C-terminal domain"/>
    <property type="match status" value="1"/>
</dbReference>
<comment type="catalytic activity">
    <reaction evidence="18">
        <text>a long chain fatty alcohol + a 1-acylglycerone 3-phosphate = a 1-O-alkylglycerone 3-phosphate + a long-chain fatty acid + H(+)</text>
        <dbReference type="Rhea" id="RHEA:36171"/>
        <dbReference type="ChEBI" id="CHEBI:15378"/>
        <dbReference type="ChEBI" id="CHEBI:17135"/>
        <dbReference type="ChEBI" id="CHEBI:57534"/>
        <dbReference type="ChEBI" id="CHEBI:57560"/>
        <dbReference type="ChEBI" id="CHEBI:73315"/>
        <dbReference type="EC" id="2.5.1.26"/>
    </reaction>
</comment>
<evidence type="ECO:0000256" key="17">
    <source>
        <dbReference type="PIRSR" id="PIRSR625650-4"/>
    </source>
</evidence>
<dbReference type="PROSITE" id="PS51387">
    <property type="entry name" value="FAD_PCMH"/>
    <property type="match status" value="1"/>
</dbReference>
<accession>A0A8B7ZLS3</accession>
<evidence type="ECO:0000256" key="16">
    <source>
        <dbReference type="PIRSR" id="PIRSR625650-3"/>
    </source>
</evidence>
<dbReference type="Gene3D" id="3.30.465.10">
    <property type="match status" value="1"/>
</dbReference>
<dbReference type="OrthoDB" id="7786253at2759"/>
<evidence type="ECO:0000256" key="1">
    <source>
        <dbReference type="ARBA" id="ARBA00001974"/>
    </source>
</evidence>
<comment type="similarity">
    <text evidence="5 18">Belongs to the FAD-binding oxidoreductase/transferase type 4 family.</text>
</comment>
<dbReference type="GO" id="GO:0071949">
    <property type="term" value="F:FAD binding"/>
    <property type="evidence" value="ECO:0007669"/>
    <property type="project" value="InterPro"/>
</dbReference>